<sequence>MIAQGLPSLDSVTQAQGAKALPDQTDRTDKAARQFEGLLMSLLFQTMRKTVQPSGLFGESGQSRSTYEYLMDQAVVDQAVSTGHGWGLAERLKASWARQEKPAHEKELPVD</sequence>
<evidence type="ECO:0000259" key="2">
    <source>
        <dbReference type="Pfam" id="PF10135"/>
    </source>
</evidence>
<evidence type="ECO:0000256" key="1">
    <source>
        <dbReference type="SAM" id="MobiDB-lite"/>
    </source>
</evidence>
<name>A0A936F3N8_9BACT</name>
<gene>
    <name evidence="3" type="ORF">IPN91_13090</name>
</gene>
<reference evidence="3 4" key="1">
    <citation type="submission" date="2020-10" db="EMBL/GenBank/DDBJ databases">
        <title>Connecting structure to function with the recovery of over 1000 high-quality activated sludge metagenome-assembled genomes encoding full-length rRNA genes using long-read sequencing.</title>
        <authorList>
            <person name="Singleton C.M."/>
            <person name="Petriglieri F."/>
            <person name="Kristensen J.M."/>
            <person name="Kirkegaard R.H."/>
            <person name="Michaelsen T.Y."/>
            <person name="Andersen M.H."/>
            <person name="Karst S.M."/>
            <person name="Dueholm M.S."/>
            <person name="Nielsen P.H."/>
            <person name="Albertsen M."/>
        </authorList>
    </citation>
    <scope>NUCLEOTIDE SEQUENCE [LARGE SCALE GENOMIC DNA]</scope>
    <source>
        <strain evidence="3">OdNE_18-Q3-R46-58_MAXAC.008</strain>
    </source>
</reference>
<protein>
    <submittedName>
        <fullName evidence="3">Rod-binding protein</fullName>
    </submittedName>
</protein>
<dbReference type="Pfam" id="PF10135">
    <property type="entry name" value="Rod-binding"/>
    <property type="match status" value="1"/>
</dbReference>
<accession>A0A936F3N8</accession>
<proteinExistence type="predicted"/>
<feature type="domain" description="Flagellar protein FlgJ N-terminal" evidence="2">
    <location>
        <begin position="45"/>
        <end position="91"/>
    </location>
</feature>
<evidence type="ECO:0000313" key="3">
    <source>
        <dbReference type="EMBL" id="MBK8573537.1"/>
    </source>
</evidence>
<dbReference type="EMBL" id="JADKCH010000021">
    <property type="protein sequence ID" value="MBK8573537.1"/>
    <property type="molecule type" value="Genomic_DNA"/>
</dbReference>
<comment type="caution">
    <text evidence="3">The sequence shown here is derived from an EMBL/GenBank/DDBJ whole genome shotgun (WGS) entry which is preliminary data.</text>
</comment>
<dbReference type="InterPro" id="IPR019301">
    <property type="entry name" value="Flagellar_prot_FlgJ_N"/>
</dbReference>
<feature type="region of interest" description="Disordered" evidence="1">
    <location>
        <begin position="1"/>
        <end position="29"/>
    </location>
</feature>
<evidence type="ECO:0000313" key="4">
    <source>
        <dbReference type="Proteomes" id="UP000709959"/>
    </source>
</evidence>
<organism evidence="3 4">
    <name type="scientific">Candidatus Geothrix odensensis</name>
    <dbReference type="NCBI Taxonomy" id="2954440"/>
    <lineage>
        <taxon>Bacteria</taxon>
        <taxon>Pseudomonadati</taxon>
        <taxon>Acidobacteriota</taxon>
        <taxon>Holophagae</taxon>
        <taxon>Holophagales</taxon>
        <taxon>Holophagaceae</taxon>
        <taxon>Geothrix</taxon>
    </lineage>
</organism>
<dbReference type="AlphaFoldDB" id="A0A936F3N8"/>
<dbReference type="Proteomes" id="UP000709959">
    <property type="component" value="Unassembled WGS sequence"/>
</dbReference>